<keyword evidence="9" id="KW-0804">Transcription</keyword>
<dbReference type="PROSITE" id="PS00478">
    <property type="entry name" value="LIM_DOMAIN_1"/>
    <property type="match status" value="1"/>
</dbReference>
<feature type="domain" description="LIM zinc-binding" evidence="12">
    <location>
        <begin position="15"/>
        <end position="77"/>
    </location>
</feature>
<dbReference type="InterPro" id="IPR001781">
    <property type="entry name" value="Znf_LIM"/>
</dbReference>
<evidence type="ECO:0000256" key="2">
    <source>
        <dbReference type="ARBA" id="ARBA00022473"/>
    </source>
</evidence>
<feature type="compositionally biased region" description="Basic and acidic residues" evidence="11">
    <location>
        <begin position="166"/>
        <end position="177"/>
    </location>
</feature>
<keyword evidence="2" id="KW-0217">Developmental protein</keyword>
<dbReference type="SUPFAM" id="SSF57716">
    <property type="entry name" value="Glucocorticoid receptor-like (DNA-binding domain)"/>
    <property type="match status" value="2"/>
</dbReference>
<reference evidence="13 14" key="1">
    <citation type="submission" date="2009-12" db="EMBL/GenBank/DDBJ databases">
        <title>The Genome Sequence of Anolis carolinensis (Green Anole Lizard).</title>
        <authorList>
            <consortium name="The Genome Sequencing Platform"/>
            <person name="Di Palma F."/>
            <person name="Alfoldi J."/>
            <person name="Heiman D."/>
            <person name="Young S."/>
            <person name="Grabherr M."/>
            <person name="Johnson J."/>
            <person name="Lander E.S."/>
            <person name="Lindblad-Toh K."/>
        </authorList>
    </citation>
    <scope>NUCLEOTIDE SEQUENCE [LARGE SCALE GENOMIC DNA]</scope>
    <source>
        <strain evidence="13 14">JBL SC #1</strain>
    </source>
</reference>
<dbReference type="SMART" id="SM00132">
    <property type="entry name" value="LIM"/>
    <property type="match status" value="1"/>
</dbReference>
<dbReference type="PANTHER" id="PTHR24204:SF4">
    <property type="entry name" value="INSULIN GENE ENHANCER PROTEIN ISL-1"/>
    <property type="match status" value="1"/>
</dbReference>
<evidence type="ECO:0000256" key="10">
    <source>
        <dbReference type="PROSITE-ProRule" id="PRU00125"/>
    </source>
</evidence>
<sequence length="214" mass="22999">MGDMGDPPKKKRLISLCVGCGNQIHDQYILRVSPDLEWHAACLKCAECNQYLDETCTCFVRDGKTYCKRDYISRAYLGPATGSPAARPQAAGEDHPGPDRPQREAAPHFADLLRRQPEARRPHEGATGGNDWPQSQGHPGLVSKQALQGQEAEHHDEAATAAATQRQDEHPGPDGHSDGGLQSGAARRGFAGEPGGGAELPAALESPQRLRLAE</sequence>
<keyword evidence="5 10" id="KW-0862">Zinc</keyword>
<dbReference type="GO" id="GO:0005634">
    <property type="term" value="C:nucleus"/>
    <property type="evidence" value="ECO:0007669"/>
    <property type="project" value="UniProtKB-SubCell"/>
</dbReference>
<feature type="region of interest" description="Disordered" evidence="11">
    <location>
        <begin position="79"/>
        <end position="104"/>
    </location>
</feature>
<evidence type="ECO:0000256" key="11">
    <source>
        <dbReference type="SAM" id="MobiDB-lite"/>
    </source>
</evidence>
<dbReference type="GO" id="GO:0046872">
    <property type="term" value="F:metal ion binding"/>
    <property type="evidence" value="ECO:0007669"/>
    <property type="project" value="UniProtKB-KW"/>
</dbReference>
<keyword evidence="14" id="KW-1185">Reference proteome</keyword>
<evidence type="ECO:0000259" key="12">
    <source>
        <dbReference type="PROSITE" id="PS50023"/>
    </source>
</evidence>
<evidence type="ECO:0000256" key="5">
    <source>
        <dbReference type="ARBA" id="ARBA00022833"/>
    </source>
</evidence>
<evidence type="ECO:0000256" key="9">
    <source>
        <dbReference type="ARBA" id="ARBA00023163"/>
    </source>
</evidence>
<evidence type="ECO:0000256" key="7">
    <source>
        <dbReference type="ARBA" id="ARBA00023038"/>
    </source>
</evidence>
<protein>
    <submittedName>
        <fullName evidence="13">ISL LIM homeobox 1</fullName>
    </submittedName>
</protein>
<evidence type="ECO:0000256" key="4">
    <source>
        <dbReference type="ARBA" id="ARBA00022782"/>
    </source>
</evidence>
<dbReference type="GO" id="GO:0045944">
    <property type="term" value="P:positive regulation of transcription by RNA polymerase II"/>
    <property type="evidence" value="ECO:0007669"/>
    <property type="project" value="InterPro"/>
</dbReference>
<dbReference type="PANTHER" id="PTHR24204">
    <property type="entry name" value="INSULIN GENE ENHANCER PROTEIN"/>
    <property type="match status" value="1"/>
</dbReference>
<dbReference type="GeneTree" id="ENSGT00940000153731"/>
<dbReference type="Pfam" id="PF00412">
    <property type="entry name" value="LIM"/>
    <property type="match status" value="1"/>
</dbReference>
<dbReference type="GO" id="GO:0000981">
    <property type="term" value="F:DNA-binding transcription factor activity, RNA polymerase II-specific"/>
    <property type="evidence" value="ECO:0007669"/>
    <property type="project" value="InterPro"/>
</dbReference>
<dbReference type="PROSITE" id="PS50023">
    <property type="entry name" value="LIM_DOMAIN_2"/>
    <property type="match status" value="1"/>
</dbReference>
<accession>A0A803STG7</accession>
<dbReference type="FunFam" id="2.10.110.10:FF:000034">
    <property type="entry name" value="Insulin gene enhancer protein ISL"/>
    <property type="match status" value="1"/>
</dbReference>
<keyword evidence="8" id="KW-0010">Activator</keyword>
<evidence type="ECO:0000313" key="13">
    <source>
        <dbReference type="Ensembl" id="ENSACAP00000026257.1"/>
    </source>
</evidence>
<evidence type="ECO:0000313" key="14">
    <source>
        <dbReference type="Proteomes" id="UP000001646"/>
    </source>
</evidence>
<keyword evidence="4" id="KW-0221">Differentiation</keyword>
<dbReference type="InterPro" id="IPR047169">
    <property type="entry name" value="ISL1/2-like"/>
</dbReference>
<keyword evidence="3 10" id="KW-0479">Metal-binding</keyword>
<reference evidence="13" key="3">
    <citation type="submission" date="2025-09" db="UniProtKB">
        <authorList>
            <consortium name="Ensembl"/>
        </authorList>
    </citation>
    <scope>IDENTIFICATION</scope>
</reference>
<name>A0A803STG7_ANOCA</name>
<keyword evidence="7 10" id="KW-0440">LIM domain</keyword>
<dbReference type="Bgee" id="ENSACAG00000004390">
    <property type="expression patterns" value="Expressed in hemipenis and 6 other cell types or tissues"/>
</dbReference>
<dbReference type="CDD" id="cd09366">
    <property type="entry name" value="LIM1_Isl"/>
    <property type="match status" value="1"/>
</dbReference>
<comment type="subcellular location">
    <subcellularLocation>
        <location evidence="1">Nucleus</location>
    </subcellularLocation>
</comment>
<evidence type="ECO:0000256" key="3">
    <source>
        <dbReference type="ARBA" id="ARBA00022723"/>
    </source>
</evidence>
<evidence type="ECO:0000256" key="1">
    <source>
        <dbReference type="ARBA" id="ARBA00004123"/>
    </source>
</evidence>
<gene>
    <name evidence="13" type="primary">ISL1</name>
</gene>
<dbReference type="Proteomes" id="UP000001646">
    <property type="component" value="Chromosome 2"/>
</dbReference>
<evidence type="ECO:0000256" key="6">
    <source>
        <dbReference type="ARBA" id="ARBA00023015"/>
    </source>
</evidence>
<dbReference type="GO" id="GO:0048665">
    <property type="term" value="P:neuron fate specification"/>
    <property type="evidence" value="ECO:0007669"/>
    <property type="project" value="InterPro"/>
</dbReference>
<evidence type="ECO:0000256" key="8">
    <source>
        <dbReference type="ARBA" id="ARBA00023159"/>
    </source>
</evidence>
<reference evidence="13" key="2">
    <citation type="submission" date="2025-08" db="UniProtKB">
        <authorList>
            <consortium name="Ensembl"/>
        </authorList>
    </citation>
    <scope>IDENTIFICATION</scope>
</reference>
<proteinExistence type="predicted"/>
<keyword evidence="6" id="KW-0805">Transcription regulation</keyword>
<dbReference type="Ensembl" id="ENSACAT00000052551.1">
    <property type="protein sequence ID" value="ENSACAP00000026257.1"/>
    <property type="gene ID" value="ENSACAG00000004390.4"/>
</dbReference>
<feature type="region of interest" description="Disordered" evidence="11">
    <location>
        <begin position="120"/>
        <end position="214"/>
    </location>
</feature>
<feature type="compositionally biased region" description="Basic and acidic residues" evidence="11">
    <location>
        <begin position="92"/>
        <end position="104"/>
    </location>
</feature>
<dbReference type="AlphaFoldDB" id="A0A803STG7"/>
<organism evidence="13 14">
    <name type="scientific">Anolis carolinensis</name>
    <name type="common">Green anole</name>
    <name type="synonym">American chameleon</name>
    <dbReference type="NCBI Taxonomy" id="28377"/>
    <lineage>
        <taxon>Eukaryota</taxon>
        <taxon>Metazoa</taxon>
        <taxon>Chordata</taxon>
        <taxon>Craniata</taxon>
        <taxon>Vertebrata</taxon>
        <taxon>Euteleostomi</taxon>
        <taxon>Lepidosauria</taxon>
        <taxon>Squamata</taxon>
        <taxon>Bifurcata</taxon>
        <taxon>Unidentata</taxon>
        <taxon>Episquamata</taxon>
        <taxon>Toxicofera</taxon>
        <taxon>Iguania</taxon>
        <taxon>Dactyloidae</taxon>
        <taxon>Anolis</taxon>
    </lineage>
</organism>
<dbReference type="Gene3D" id="2.10.110.10">
    <property type="entry name" value="Cysteine Rich Protein"/>
    <property type="match status" value="1"/>
</dbReference>
<dbReference type="InterPro" id="IPR047244">
    <property type="entry name" value="ISL1/2-like_LIM1"/>
</dbReference>